<dbReference type="GO" id="GO:0016491">
    <property type="term" value="F:oxidoreductase activity"/>
    <property type="evidence" value="ECO:0007669"/>
    <property type="project" value="UniProtKB-KW"/>
</dbReference>
<dbReference type="RefSeq" id="WP_130510380.1">
    <property type="nucleotide sequence ID" value="NZ_SHKY01000001.1"/>
</dbReference>
<keyword evidence="5" id="KW-1185">Reference proteome</keyword>
<dbReference type="PRINTS" id="PR00081">
    <property type="entry name" value="GDHRDH"/>
</dbReference>
<dbReference type="Proteomes" id="UP000292564">
    <property type="component" value="Unassembled WGS sequence"/>
</dbReference>
<dbReference type="InterPro" id="IPR020904">
    <property type="entry name" value="Sc_DH/Rdtase_CS"/>
</dbReference>
<dbReference type="PROSITE" id="PS00061">
    <property type="entry name" value="ADH_SHORT"/>
    <property type="match status" value="1"/>
</dbReference>
<protein>
    <submittedName>
        <fullName evidence="4">NADP-dependent 3-hydroxy acid dehydrogenase YdfG</fullName>
    </submittedName>
</protein>
<comment type="caution">
    <text evidence="4">The sequence shown here is derived from an EMBL/GenBank/DDBJ whole genome shotgun (WGS) entry which is preliminary data.</text>
</comment>
<dbReference type="InterPro" id="IPR002347">
    <property type="entry name" value="SDR_fam"/>
</dbReference>
<dbReference type="AlphaFoldDB" id="A0A4Q7ZMX8"/>
<sequence>MTADRQRTWFITGASRGLGRAFAEVALDAGERVVATARDTAGLAGLVDRYGTDRVVPLRLDVRDRAAVHSAVRDGVAAAGAVDVLVNNAGYGLAGAVEEVSEEQVRDQFDVNVFGALWCTQAVLPFMREHGSGHILQISSVAGLTTYPNLGMYCASKWALEGLSETLAQEVAAFGIHVTLVELGEFRTEWSAGSLVRAAPLAAYDDVLAKRRHGLSGAYAHLQPGDPRRAGEALLEVVRADSPPRRLLLGNGAADLIPQVYRQRLDEWAQWEKLARAADFD</sequence>
<dbReference type="Pfam" id="PF00106">
    <property type="entry name" value="adh_short"/>
    <property type="match status" value="1"/>
</dbReference>
<dbReference type="EMBL" id="SHKY01000001">
    <property type="protein sequence ID" value="RZU51639.1"/>
    <property type="molecule type" value="Genomic_DNA"/>
</dbReference>
<dbReference type="PANTHER" id="PTHR43976">
    <property type="entry name" value="SHORT CHAIN DEHYDROGENASE"/>
    <property type="match status" value="1"/>
</dbReference>
<comment type="similarity">
    <text evidence="1 3">Belongs to the short-chain dehydrogenases/reductases (SDR) family.</text>
</comment>
<dbReference type="NCBIfam" id="NF006114">
    <property type="entry name" value="PRK08263.1"/>
    <property type="match status" value="1"/>
</dbReference>
<dbReference type="CDD" id="cd05374">
    <property type="entry name" value="17beta-HSD-like_SDR_c"/>
    <property type="match status" value="1"/>
</dbReference>
<dbReference type="Gene3D" id="3.40.50.720">
    <property type="entry name" value="NAD(P)-binding Rossmann-like Domain"/>
    <property type="match status" value="1"/>
</dbReference>
<dbReference type="SUPFAM" id="SSF51735">
    <property type="entry name" value="NAD(P)-binding Rossmann-fold domains"/>
    <property type="match status" value="1"/>
</dbReference>
<organism evidence="4 5">
    <name type="scientific">Krasilnikovia cinnamomea</name>
    <dbReference type="NCBI Taxonomy" id="349313"/>
    <lineage>
        <taxon>Bacteria</taxon>
        <taxon>Bacillati</taxon>
        <taxon>Actinomycetota</taxon>
        <taxon>Actinomycetes</taxon>
        <taxon>Micromonosporales</taxon>
        <taxon>Micromonosporaceae</taxon>
        <taxon>Krasilnikovia</taxon>
    </lineage>
</organism>
<evidence type="ECO:0000313" key="4">
    <source>
        <dbReference type="EMBL" id="RZU51639.1"/>
    </source>
</evidence>
<gene>
    <name evidence="4" type="ORF">EV385_3472</name>
</gene>
<dbReference type="OrthoDB" id="3178062at2"/>
<evidence type="ECO:0000313" key="5">
    <source>
        <dbReference type="Proteomes" id="UP000292564"/>
    </source>
</evidence>
<reference evidence="4 5" key="1">
    <citation type="submission" date="2019-02" db="EMBL/GenBank/DDBJ databases">
        <title>Sequencing the genomes of 1000 actinobacteria strains.</title>
        <authorList>
            <person name="Klenk H.-P."/>
        </authorList>
    </citation>
    <scope>NUCLEOTIDE SEQUENCE [LARGE SCALE GENOMIC DNA]</scope>
    <source>
        <strain evidence="4 5">DSM 45162</strain>
    </source>
</reference>
<evidence type="ECO:0000256" key="1">
    <source>
        <dbReference type="ARBA" id="ARBA00006484"/>
    </source>
</evidence>
<dbReference type="NCBIfam" id="NF004824">
    <property type="entry name" value="PRK06180.1"/>
    <property type="match status" value="1"/>
</dbReference>
<evidence type="ECO:0000256" key="2">
    <source>
        <dbReference type="ARBA" id="ARBA00023002"/>
    </source>
</evidence>
<name>A0A4Q7ZMX8_9ACTN</name>
<proteinExistence type="inferred from homology"/>
<keyword evidence="2" id="KW-0560">Oxidoreductase</keyword>
<dbReference type="PANTHER" id="PTHR43976:SF16">
    <property type="entry name" value="SHORT-CHAIN DEHYDROGENASE_REDUCTASE FAMILY PROTEIN"/>
    <property type="match status" value="1"/>
</dbReference>
<evidence type="ECO:0000256" key="3">
    <source>
        <dbReference type="RuleBase" id="RU000363"/>
    </source>
</evidence>
<dbReference type="InterPro" id="IPR036291">
    <property type="entry name" value="NAD(P)-bd_dom_sf"/>
</dbReference>
<accession>A0A4Q7ZMX8</accession>
<dbReference type="PRINTS" id="PR00080">
    <property type="entry name" value="SDRFAMILY"/>
</dbReference>
<dbReference type="InterPro" id="IPR051911">
    <property type="entry name" value="SDR_oxidoreductase"/>
</dbReference>